<keyword evidence="3" id="KW-0677">Repeat</keyword>
<protein>
    <submittedName>
        <fullName evidence="5">(pine wood nematode) hypothetical protein</fullName>
    </submittedName>
</protein>
<dbReference type="GO" id="GO:0038202">
    <property type="term" value="P:TORC1 signaling"/>
    <property type="evidence" value="ECO:0007669"/>
    <property type="project" value="TreeGrafter"/>
</dbReference>
<dbReference type="PANTHER" id="PTHR12848">
    <property type="entry name" value="REGULATORY-ASSOCIATED PROTEIN OF MTOR"/>
    <property type="match status" value="1"/>
</dbReference>
<dbReference type="GO" id="GO:0030674">
    <property type="term" value="F:protein-macromolecule adaptor activity"/>
    <property type="evidence" value="ECO:0007669"/>
    <property type="project" value="TreeGrafter"/>
</dbReference>
<dbReference type="InterPro" id="IPR036322">
    <property type="entry name" value="WD40_repeat_dom_sf"/>
</dbReference>
<dbReference type="InterPro" id="IPR011989">
    <property type="entry name" value="ARM-like"/>
</dbReference>
<dbReference type="PRINTS" id="PR01547">
    <property type="entry name" value="YEAST176DUF"/>
</dbReference>
<keyword evidence="2" id="KW-0853">WD repeat</keyword>
<evidence type="ECO:0000313" key="5">
    <source>
        <dbReference type="EMBL" id="CAD5234359.1"/>
    </source>
</evidence>
<dbReference type="InterPro" id="IPR015943">
    <property type="entry name" value="WD40/YVTN_repeat-like_dom_sf"/>
</dbReference>
<sequence length="1308" mass="149035">MEFEKVWFREARHIEEINATESNVVDKELWRKPKDRTKTVSVALVLCLNIAVDPPDVPRTANGPRKQAWVEPVLCSPQKSANKIAISLQSNYEKLQPRARYKTAIDPTIETVRKLCQNLRRNAKEERVLFHFNGHGVPRPTDAGEIWVFNRTITQYIPLSLYDLQSWMGSPSVYVWDCNSAGTIVNMFTRFAEEQQIRALQAGSRECKLDETIQMGACRAGELLPQHPDLPADLFTSCLTTPIQTSLLWYMVKTGTKGKYPADIIEQLPGQLTDRKTVLGELNWIFTAITDTMAWNALSTDTFQRLFRQDLLTASLFRSFLLAERIMLENSCQVISQPSLPSVASHPLWEYWDYTMDICLNNISNLRCLKQNILCLGRNEFFVRSFLKHDLLVEIQPLDSEDASNFFVDHLKAFEVWLKFGVEKKRPPSELPVILQVLLSQSHRVQALQLLAKFVDLGAWAVGAALSVGIFPYVLKLLQSVDPHLRGPLAFIWAKILCVDPECQHELIKENGYFYFIQILNDSNTKPRMKIVPAFVMATLIDKRCRIAQEKLVQSDYMTLCMELLASNDVIKCKMLCLWLLIGLGRLWAEYDKARWNAIRNVAYERAMDFLTDELPEVRAAAVYALGCFVRNRSVNNEHATTIDNEVCDKMCEQCTFDGSVLVRAELAVAIQWFLIDFEQRFSELFIQLNKEFFAKQFENMEKAHAMEANGNLRPSESKAVIQFGDDDETFPEHLKQMVYSNMKYLENKAFNDPFERIWLSLLYLCFDSFPYVATMARRLIKHIHELATHNREHKLKKIKSSASPDFKIDKMISDRNPRVKFSIGSPMSGMDQKEVEQLKKCASINDMLNNGLLQTSSTSFTPKRNIYGSQSGRYTRVSEEVVDQPVEALVTTQFSEWCSKSFQEPIFKTIYEEVSTSTRNSLVDGSSPFTKAKPTDWALHTYEGLRQKAAADVELFKNEKIKCDVQHVNITVQKPQTSMVWSVLRPYLFTCDGSVVSIFNADKVHNISPLKASFDASTEGILGDTITDLMVSNGLTHELLLTGSMNGVLKVWDPMFHEHGHEIKGEPQLITTAHLMKDQSRIKIGKDNNKNLTLYRWDQEFGRLVTSGNVRICRIWDAWAEQTQRDINLKTKNEVVSALSVSLTSNLISCGFRDGVVNVLDIRLPPEECEIMKFHDFRSTILGSAITPDNQGIIVGAADGDFRVWEPRMYQEPVVEFNVFKDTFASPPPTMRFTSIQKQKTFHSVYALDIQSYGQLISCATSDGFVRLFDVCGKKCLAHTRYGPESTKVIIGFGNEKSVCAFGAPNF</sequence>
<dbReference type="InterPro" id="IPR029347">
    <property type="entry name" value="Raptor_N"/>
</dbReference>
<dbReference type="GO" id="GO:0009267">
    <property type="term" value="P:cellular response to starvation"/>
    <property type="evidence" value="ECO:0007669"/>
    <property type="project" value="TreeGrafter"/>
</dbReference>
<dbReference type="GO" id="GO:0030307">
    <property type="term" value="P:positive regulation of cell growth"/>
    <property type="evidence" value="ECO:0007669"/>
    <property type="project" value="TreeGrafter"/>
</dbReference>
<dbReference type="InterPro" id="IPR004083">
    <property type="entry name" value="Raptor"/>
</dbReference>
<evidence type="ECO:0000256" key="1">
    <source>
        <dbReference type="ARBA" id="ARBA00009257"/>
    </source>
</evidence>
<dbReference type="SUPFAM" id="SSF48371">
    <property type="entry name" value="ARM repeat"/>
    <property type="match status" value="1"/>
</dbReference>
<proteinExistence type="inferred from homology"/>
<comment type="similarity">
    <text evidence="1">Belongs to the WD repeat RAPTOR family.</text>
</comment>
<dbReference type="Gene3D" id="1.25.10.10">
    <property type="entry name" value="Leucine-rich Repeat Variant"/>
    <property type="match status" value="1"/>
</dbReference>
<dbReference type="PANTHER" id="PTHR12848:SF16">
    <property type="entry name" value="REGULATORY-ASSOCIATED PROTEIN OF MTOR"/>
    <property type="match status" value="1"/>
</dbReference>
<gene>
    <name evidence="5" type="ORF">BXYJ_LOCUS14450</name>
</gene>
<dbReference type="Proteomes" id="UP000582659">
    <property type="component" value="Unassembled WGS sequence"/>
</dbReference>
<dbReference type="GO" id="GO:0010506">
    <property type="term" value="P:regulation of autophagy"/>
    <property type="evidence" value="ECO:0007669"/>
    <property type="project" value="TreeGrafter"/>
</dbReference>
<comment type="caution">
    <text evidence="5">The sequence shown here is derived from an EMBL/GenBank/DDBJ whole genome shotgun (WGS) entry which is preliminary data.</text>
</comment>
<dbReference type="OrthoDB" id="10262360at2759"/>
<dbReference type="Gene3D" id="2.130.10.10">
    <property type="entry name" value="YVTN repeat-like/Quinoprotein amine dehydrogenase"/>
    <property type="match status" value="1"/>
</dbReference>
<accession>A0A7I8X178</accession>
<dbReference type="SMART" id="SM01302">
    <property type="entry name" value="Raptor_N"/>
    <property type="match status" value="1"/>
</dbReference>
<evidence type="ECO:0000256" key="3">
    <source>
        <dbReference type="ARBA" id="ARBA00022737"/>
    </source>
</evidence>
<dbReference type="InterPro" id="IPR001680">
    <property type="entry name" value="WD40_rpt"/>
</dbReference>
<evidence type="ECO:0000259" key="4">
    <source>
        <dbReference type="SMART" id="SM01302"/>
    </source>
</evidence>
<dbReference type="SUPFAM" id="SSF50978">
    <property type="entry name" value="WD40 repeat-like"/>
    <property type="match status" value="1"/>
</dbReference>
<dbReference type="EMBL" id="CAJFDI010000006">
    <property type="protein sequence ID" value="CAD5234359.1"/>
    <property type="molecule type" value="Genomic_DNA"/>
</dbReference>
<feature type="domain" description="Raptor N-terminal CASPase-like" evidence="4">
    <location>
        <begin position="36"/>
        <end position="189"/>
    </location>
</feature>
<dbReference type="SMART" id="SM00320">
    <property type="entry name" value="WD40"/>
    <property type="match status" value="4"/>
</dbReference>
<dbReference type="Proteomes" id="UP000659654">
    <property type="component" value="Unassembled WGS sequence"/>
</dbReference>
<evidence type="ECO:0000256" key="2">
    <source>
        <dbReference type="ARBA" id="ARBA00022574"/>
    </source>
</evidence>
<keyword evidence="6" id="KW-1185">Reference proteome</keyword>
<dbReference type="GO" id="GO:0071230">
    <property type="term" value="P:cellular response to amino acid stimulus"/>
    <property type="evidence" value="ECO:0007669"/>
    <property type="project" value="TreeGrafter"/>
</dbReference>
<dbReference type="GO" id="GO:0005737">
    <property type="term" value="C:cytoplasm"/>
    <property type="evidence" value="ECO:0007669"/>
    <property type="project" value="TreeGrafter"/>
</dbReference>
<dbReference type="EMBL" id="CAJFCV020000006">
    <property type="protein sequence ID" value="CAG9130073.1"/>
    <property type="molecule type" value="Genomic_DNA"/>
</dbReference>
<name>A0A7I8X178_BURXY</name>
<dbReference type="SMR" id="A0A7I8X178"/>
<reference evidence="5" key="1">
    <citation type="submission" date="2020-09" db="EMBL/GenBank/DDBJ databases">
        <authorList>
            <person name="Kikuchi T."/>
        </authorList>
    </citation>
    <scope>NUCLEOTIDE SEQUENCE</scope>
    <source>
        <strain evidence="5">Ka4C1</strain>
    </source>
</reference>
<dbReference type="Pfam" id="PF14538">
    <property type="entry name" value="Raptor_N"/>
    <property type="match status" value="1"/>
</dbReference>
<dbReference type="Pfam" id="PF00400">
    <property type="entry name" value="WD40"/>
    <property type="match status" value="1"/>
</dbReference>
<dbReference type="GO" id="GO:0031931">
    <property type="term" value="C:TORC1 complex"/>
    <property type="evidence" value="ECO:0007669"/>
    <property type="project" value="InterPro"/>
</dbReference>
<dbReference type="InterPro" id="IPR016024">
    <property type="entry name" value="ARM-type_fold"/>
</dbReference>
<evidence type="ECO:0000313" key="6">
    <source>
        <dbReference type="Proteomes" id="UP000659654"/>
    </source>
</evidence>
<organism evidence="5 6">
    <name type="scientific">Bursaphelenchus xylophilus</name>
    <name type="common">Pinewood nematode worm</name>
    <name type="synonym">Aphelenchoides xylophilus</name>
    <dbReference type="NCBI Taxonomy" id="6326"/>
    <lineage>
        <taxon>Eukaryota</taxon>
        <taxon>Metazoa</taxon>
        <taxon>Ecdysozoa</taxon>
        <taxon>Nematoda</taxon>
        <taxon>Chromadorea</taxon>
        <taxon>Rhabditida</taxon>
        <taxon>Tylenchina</taxon>
        <taxon>Tylenchomorpha</taxon>
        <taxon>Aphelenchoidea</taxon>
        <taxon>Aphelenchoididae</taxon>
        <taxon>Bursaphelenchus</taxon>
    </lineage>
</organism>